<name>A0A348AEM2_9FIRM</name>
<reference evidence="3 4" key="1">
    <citation type="journal article" date="2018" name="Int. J. Syst. Evol. Microbiol.">
        <title>Methylomusa anaerophila gen. nov., sp. nov., an anaerobic methanol-utilizing bacterium isolated from a microbial fuel cell.</title>
        <authorList>
            <person name="Amano N."/>
            <person name="Yamamuro A."/>
            <person name="Miyahara M."/>
            <person name="Kouzuma A."/>
            <person name="Abe T."/>
            <person name="Watanabe K."/>
        </authorList>
    </citation>
    <scope>NUCLEOTIDE SEQUENCE [LARGE SCALE GENOMIC DNA]</scope>
    <source>
        <strain evidence="3 4">MMFC1</strain>
    </source>
</reference>
<dbReference type="InterPro" id="IPR010327">
    <property type="entry name" value="FldB/FldC_alpha/beta"/>
</dbReference>
<organism evidence="3 4">
    <name type="scientific">Methylomusa anaerophila</name>
    <dbReference type="NCBI Taxonomy" id="1930071"/>
    <lineage>
        <taxon>Bacteria</taxon>
        <taxon>Bacillati</taxon>
        <taxon>Bacillota</taxon>
        <taxon>Negativicutes</taxon>
        <taxon>Selenomonadales</taxon>
        <taxon>Sporomusaceae</taxon>
        <taxon>Methylomusa</taxon>
    </lineage>
</organism>
<dbReference type="RefSeq" id="WP_126305658.1">
    <property type="nucleotide sequence ID" value="NZ_AP018449.1"/>
</dbReference>
<dbReference type="Gene3D" id="3.40.50.11890">
    <property type="match status" value="1"/>
</dbReference>
<accession>A0A348AEM2</accession>
<comment type="cofactor">
    <cofactor evidence="1">
        <name>[4Fe-4S] cluster</name>
        <dbReference type="ChEBI" id="CHEBI:49883"/>
    </cofactor>
</comment>
<dbReference type="Gene3D" id="3.40.50.11900">
    <property type="match status" value="1"/>
</dbReference>
<dbReference type="OrthoDB" id="9810278at2"/>
<evidence type="ECO:0000256" key="1">
    <source>
        <dbReference type="ARBA" id="ARBA00001966"/>
    </source>
</evidence>
<dbReference type="KEGG" id="mana:MAMMFC1_00153"/>
<dbReference type="Proteomes" id="UP000276437">
    <property type="component" value="Chromosome"/>
</dbReference>
<dbReference type="GO" id="GO:0016836">
    <property type="term" value="F:hydro-lyase activity"/>
    <property type="evidence" value="ECO:0007669"/>
    <property type="project" value="UniProtKB-ARBA"/>
</dbReference>
<dbReference type="Gene3D" id="1.20.1270.370">
    <property type="match status" value="1"/>
</dbReference>
<dbReference type="PANTHER" id="PTHR30548">
    <property type="entry name" value="2-HYDROXYGLUTARYL-COA DEHYDRATASE, D-COMPONENT-RELATED"/>
    <property type="match status" value="1"/>
</dbReference>
<dbReference type="EMBL" id="AP018449">
    <property type="protein sequence ID" value="BBB89520.1"/>
    <property type="molecule type" value="Genomic_DNA"/>
</dbReference>
<evidence type="ECO:0000313" key="4">
    <source>
        <dbReference type="Proteomes" id="UP000276437"/>
    </source>
</evidence>
<evidence type="ECO:0000256" key="2">
    <source>
        <dbReference type="ARBA" id="ARBA00005806"/>
    </source>
</evidence>
<dbReference type="PANTHER" id="PTHR30548:SF2">
    <property type="entry name" value="2-HYDROXYACYL-COA DEHYDRATASE,D-COMPONENT"/>
    <property type="match status" value="1"/>
</dbReference>
<evidence type="ECO:0000313" key="3">
    <source>
        <dbReference type="EMBL" id="BBB89520.1"/>
    </source>
</evidence>
<comment type="similarity">
    <text evidence="2">Belongs to the FldB/FldC dehydratase alpha/beta subunit family.</text>
</comment>
<proteinExistence type="inferred from homology"/>
<dbReference type="AlphaFoldDB" id="A0A348AEM2"/>
<protein>
    <submittedName>
        <fullName evidence="3">2-hydroxyglutaryl-CoA dehydratase, D-component</fullName>
    </submittedName>
</protein>
<sequence>MDIEDIQSQRDYYEHCRQVHHYSPAINKILNLSESYIPDAEKAYKEGKTKAIWSGGVGWQVPLIYACDTIPVAYGEMGRLSDKEAMQIAEDYYQFPVETCSMVKCTVGQWHLRRNTSTINRILGNSSACEPYNLAWEIMKREGYDVYNNDVVYRGPTVEGKRLEKLIQFLVDEIYDVAEWLTGSRKIDEDKLIREIQRKNRLLNKLKTVLELRRKHPFYVRSLATIVMLNIGLNNYFGKPEEYEAAIDLLIEELENKPVDEKELKKVIPLVWAGGTGQEFGIYEAIDQAGGALLGLRSVPFKLYREDVPPVESLARWVYDNAGAGAGVYARNVLEHEVDKLNARGLILYGYIGCSFASVDREMWRKYFHAKGIPSINLEGSFQTGAPTGQVITRVKAFVEMLS</sequence>
<keyword evidence="4" id="KW-1185">Reference proteome</keyword>
<gene>
    <name evidence="3" type="ORF">MAMMFC1_00153</name>
</gene>
<dbReference type="Pfam" id="PF06050">
    <property type="entry name" value="HGD-D"/>
    <property type="match status" value="1"/>
</dbReference>